<proteinExistence type="predicted"/>
<dbReference type="RefSeq" id="WP_048395721.1">
    <property type="nucleotide sequence ID" value="NZ_JABTYG010000019.1"/>
</dbReference>
<reference evidence="1 4" key="3">
    <citation type="submission" date="2019-09" db="EMBL/GenBank/DDBJ databases">
        <title>Draft genome sequences of 48 bacterial type strains from the CCUG.</title>
        <authorList>
            <person name="Tunovic T."/>
            <person name="Pineiro-Iglesias B."/>
            <person name="Unosson C."/>
            <person name="Inganas E."/>
            <person name="Ohlen M."/>
            <person name="Cardew S."/>
            <person name="Jensie-Markopoulos S."/>
            <person name="Salva-Serra F."/>
            <person name="Jaen-Luchoro D."/>
            <person name="Karlsson R."/>
            <person name="Svensson-Stadler L."/>
            <person name="Chun J."/>
            <person name="Moore E."/>
        </authorList>
    </citation>
    <scope>NUCLEOTIDE SEQUENCE [LARGE SCALE GENOMIC DNA]</scope>
    <source>
        <strain evidence="1 4">CCUG 51522</strain>
    </source>
</reference>
<dbReference type="AlphaFoldDB" id="A0A1H1VSJ3"/>
<reference evidence="2" key="1">
    <citation type="submission" date="2016-10" db="EMBL/GenBank/DDBJ databases">
        <authorList>
            <person name="de Groot N.N."/>
        </authorList>
    </citation>
    <scope>NUCLEOTIDE SEQUENCE [LARGE SCALE GENOMIC DNA]</scope>
    <source>
        <strain evidence="2">BS3782</strain>
    </source>
</reference>
<reference evidence="3" key="2">
    <citation type="submission" date="2016-10" db="EMBL/GenBank/DDBJ databases">
        <authorList>
            <person name="Varghese N."/>
            <person name="Submissions S."/>
        </authorList>
    </citation>
    <scope>NUCLEOTIDE SEQUENCE [LARGE SCALE GENOMIC DNA]</scope>
    <source>
        <strain evidence="3">BS3782</strain>
    </source>
</reference>
<gene>
    <name evidence="1" type="ORF">F7R14_02570</name>
    <name evidence="2" type="ORF">SAMN04490191_2538</name>
</gene>
<dbReference type="EMBL" id="LT629746">
    <property type="protein sequence ID" value="SDS87733.1"/>
    <property type="molecule type" value="Genomic_DNA"/>
</dbReference>
<name>A0A1H1VSJ3_9PSED</name>
<dbReference type="Proteomes" id="UP000182814">
    <property type="component" value="Chromosome I"/>
</dbReference>
<evidence type="ECO:0000313" key="3">
    <source>
        <dbReference type="Proteomes" id="UP000182814"/>
    </source>
</evidence>
<keyword evidence="3" id="KW-1185">Reference proteome</keyword>
<accession>A0A1H1VSJ3</accession>
<dbReference type="EMBL" id="VZPO01000001">
    <property type="protein sequence ID" value="KAB0508546.1"/>
    <property type="molecule type" value="Genomic_DNA"/>
</dbReference>
<evidence type="ECO:0000313" key="1">
    <source>
        <dbReference type="EMBL" id="KAB0508546.1"/>
    </source>
</evidence>
<dbReference type="Proteomes" id="UP000434925">
    <property type="component" value="Unassembled WGS sequence"/>
</dbReference>
<evidence type="ECO:0000313" key="4">
    <source>
        <dbReference type="Proteomes" id="UP000434925"/>
    </source>
</evidence>
<evidence type="ECO:0000313" key="2">
    <source>
        <dbReference type="EMBL" id="SDS87733.1"/>
    </source>
</evidence>
<sequence length="180" mass="20332">MTVHKLESEDSRRITQDLSNVVNFATDLPAMIFRTSDFEFCFFERPLVSFSDVLIELISASYEDFSSTVFIRFGGSSENTCFLLDGVDVEGDVEFINKGFRDFFAGEVDYPMVIGDLAFDWLAFESAHEEFGVLAVKSSLNVSSFSKVLKKSFISSRDFQKLAGQHAVMDKIVKAFHGYF</sequence>
<organism evidence="2 3">
    <name type="scientific">Pseudomonas lini</name>
    <dbReference type="NCBI Taxonomy" id="163011"/>
    <lineage>
        <taxon>Bacteria</taxon>
        <taxon>Pseudomonadati</taxon>
        <taxon>Pseudomonadota</taxon>
        <taxon>Gammaproteobacteria</taxon>
        <taxon>Pseudomonadales</taxon>
        <taxon>Pseudomonadaceae</taxon>
        <taxon>Pseudomonas</taxon>
    </lineage>
</organism>
<protein>
    <submittedName>
        <fullName evidence="2">Uncharacterized protein</fullName>
    </submittedName>
</protein>